<evidence type="ECO:0000313" key="3">
    <source>
        <dbReference type="Proteomes" id="UP001470230"/>
    </source>
</evidence>
<gene>
    <name evidence="2" type="ORF">M9Y10_040407</name>
</gene>
<evidence type="ECO:0000256" key="1">
    <source>
        <dbReference type="SAM" id="Phobius"/>
    </source>
</evidence>
<protein>
    <submittedName>
        <fullName evidence="2">Uncharacterized protein</fullName>
    </submittedName>
</protein>
<keyword evidence="1" id="KW-0812">Transmembrane</keyword>
<keyword evidence="1" id="KW-0472">Membrane</keyword>
<feature type="transmembrane region" description="Helical" evidence="1">
    <location>
        <begin position="97"/>
        <end position="115"/>
    </location>
</feature>
<proteinExistence type="predicted"/>
<reference evidence="2 3" key="1">
    <citation type="submission" date="2024-04" db="EMBL/GenBank/DDBJ databases">
        <title>Tritrichomonas musculus Genome.</title>
        <authorList>
            <person name="Alves-Ferreira E."/>
            <person name="Grigg M."/>
            <person name="Lorenzi H."/>
            <person name="Galac M."/>
        </authorList>
    </citation>
    <scope>NUCLEOTIDE SEQUENCE [LARGE SCALE GENOMIC DNA]</scope>
    <source>
        <strain evidence="2 3">EAF2021</strain>
    </source>
</reference>
<dbReference type="EMBL" id="JAPFFF010000073">
    <property type="protein sequence ID" value="KAK8835854.1"/>
    <property type="molecule type" value="Genomic_DNA"/>
</dbReference>
<keyword evidence="1" id="KW-1133">Transmembrane helix</keyword>
<organism evidence="2 3">
    <name type="scientific">Tritrichomonas musculus</name>
    <dbReference type="NCBI Taxonomy" id="1915356"/>
    <lineage>
        <taxon>Eukaryota</taxon>
        <taxon>Metamonada</taxon>
        <taxon>Parabasalia</taxon>
        <taxon>Tritrichomonadida</taxon>
        <taxon>Tritrichomonadidae</taxon>
        <taxon>Tritrichomonas</taxon>
    </lineage>
</organism>
<comment type="caution">
    <text evidence="2">The sequence shown here is derived from an EMBL/GenBank/DDBJ whole genome shotgun (WGS) entry which is preliminary data.</text>
</comment>
<evidence type="ECO:0000313" key="2">
    <source>
        <dbReference type="EMBL" id="KAK8835854.1"/>
    </source>
</evidence>
<name>A0ABR2GPL7_9EUKA</name>
<sequence length="150" mass="17725">MLENDEKEKILIKNSNYDVYNSIKIPELGSSIVTKLFNKIKESPIDYRPFYILKSIANKFPLLFYNRHQEIFEIMLKSFEYYHLIIDDQNHFDTAKIAYSAFSFFISTLVLPIMFDKFIVWLNENISTFSKSQIAGFISVLIRLCKNNNI</sequence>
<dbReference type="Proteomes" id="UP001470230">
    <property type="component" value="Unassembled WGS sequence"/>
</dbReference>
<keyword evidence="3" id="KW-1185">Reference proteome</keyword>
<accession>A0ABR2GPL7</accession>